<evidence type="ECO:0000256" key="3">
    <source>
        <dbReference type="ARBA" id="ARBA00023015"/>
    </source>
</evidence>
<evidence type="ECO:0000256" key="5">
    <source>
        <dbReference type="ARBA" id="ARBA00023242"/>
    </source>
</evidence>
<evidence type="ECO:0000259" key="6">
    <source>
        <dbReference type="PROSITE" id="PS50048"/>
    </source>
</evidence>
<keyword evidence="4" id="KW-0804">Transcription</keyword>
<sequence>MSHPVTAACTACAKAKRKCGKQKPSCLRCHKRGVRCAYPPEKPSSFVLVADGSRSSPSLLTNSTFGHHLPQPDQHDEPFESSPFFFLESLSSEERERECESAVVVQNGTDLGDIFLSTLLLDSRTEFRIATDWFAGPDTWTVRPMPPTAAHPYSAADLDVYAQTTRAWLQTWADTGSNPFIHPRLYQTRYPPCVQDAYLAATAHTHLLRDGRGVTPARKRMVHRTIEEKMRSLLEDNAVPSDWSSLSDLAPSCCFALQQQQTDDDTLGHVARVHALLVYQLIGLFEDEDGRLRRLAERHIPVLYLWMRCMVQCCARQAEFLGECLTSSPSSSGRSRAVDGSPPSFTARPGCGELVWHTWILAECVRRTWVVISGIQAVYLMVRQQKQNGLFDFPECMGGMMVTTRKGPWEAGSAQDWLGICAEVNVGLVQMAEAHTLFSTLDATTTTTSRTKNPNEFIKFALLVGHGEHRLSEWGLVA</sequence>
<name>A0ABR1SPX7_9PEZI</name>
<organism evidence="7 8">
    <name type="scientific">Apiospora marii</name>
    <dbReference type="NCBI Taxonomy" id="335849"/>
    <lineage>
        <taxon>Eukaryota</taxon>
        <taxon>Fungi</taxon>
        <taxon>Dikarya</taxon>
        <taxon>Ascomycota</taxon>
        <taxon>Pezizomycotina</taxon>
        <taxon>Sordariomycetes</taxon>
        <taxon>Xylariomycetidae</taxon>
        <taxon>Amphisphaeriales</taxon>
        <taxon>Apiosporaceae</taxon>
        <taxon>Apiospora</taxon>
    </lineage>
</organism>
<dbReference type="SMART" id="SM00066">
    <property type="entry name" value="GAL4"/>
    <property type="match status" value="1"/>
</dbReference>
<dbReference type="PROSITE" id="PS50048">
    <property type="entry name" value="ZN2_CY6_FUNGAL_2"/>
    <property type="match status" value="1"/>
</dbReference>
<dbReference type="Proteomes" id="UP001396898">
    <property type="component" value="Unassembled WGS sequence"/>
</dbReference>
<dbReference type="Pfam" id="PF00172">
    <property type="entry name" value="Zn_clus"/>
    <property type="match status" value="1"/>
</dbReference>
<dbReference type="PANTHER" id="PTHR47660">
    <property type="entry name" value="TRANSCRIPTION FACTOR WITH C2H2 AND ZN(2)-CYS(6) DNA BINDING DOMAIN (EUROFUNG)-RELATED-RELATED"/>
    <property type="match status" value="1"/>
</dbReference>
<dbReference type="PROSITE" id="PS00463">
    <property type="entry name" value="ZN2_CY6_FUNGAL_1"/>
    <property type="match status" value="1"/>
</dbReference>
<evidence type="ECO:0000256" key="4">
    <source>
        <dbReference type="ARBA" id="ARBA00023163"/>
    </source>
</evidence>
<evidence type="ECO:0000313" key="8">
    <source>
        <dbReference type="Proteomes" id="UP001396898"/>
    </source>
</evidence>
<accession>A0ABR1SPX7</accession>
<keyword evidence="8" id="KW-1185">Reference proteome</keyword>
<protein>
    <recommendedName>
        <fullName evidence="6">Zn(2)-C6 fungal-type domain-containing protein</fullName>
    </recommendedName>
</protein>
<reference evidence="7 8" key="1">
    <citation type="submission" date="2023-01" db="EMBL/GenBank/DDBJ databases">
        <title>Analysis of 21 Apiospora genomes using comparative genomics revels a genus with tremendous synthesis potential of carbohydrate active enzymes and secondary metabolites.</title>
        <authorList>
            <person name="Sorensen T."/>
        </authorList>
    </citation>
    <scope>NUCLEOTIDE SEQUENCE [LARGE SCALE GENOMIC DNA]</scope>
    <source>
        <strain evidence="7 8">CBS 20057</strain>
    </source>
</reference>
<dbReference type="EMBL" id="JAQQWI010000004">
    <property type="protein sequence ID" value="KAK8036391.1"/>
    <property type="molecule type" value="Genomic_DNA"/>
</dbReference>
<keyword evidence="3" id="KW-0805">Transcription regulation</keyword>
<gene>
    <name evidence="7" type="ORF">PG991_001528</name>
</gene>
<proteinExistence type="predicted"/>
<feature type="domain" description="Zn(2)-C6 fungal-type" evidence="6">
    <location>
        <begin position="8"/>
        <end position="38"/>
    </location>
</feature>
<evidence type="ECO:0000313" key="7">
    <source>
        <dbReference type="EMBL" id="KAK8036391.1"/>
    </source>
</evidence>
<dbReference type="SUPFAM" id="SSF57701">
    <property type="entry name" value="Zn2/Cys6 DNA-binding domain"/>
    <property type="match status" value="1"/>
</dbReference>
<comment type="caution">
    <text evidence="7">The sequence shown here is derived from an EMBL/GenBank/DDBJ whole genome shotgun (WGS) entry which is preliminary data.</text>
</comment>
<dbReference type="Gene3D" id="4.10.240.10">
    <property type="entry name" value="Zn(2)-C6 fungal-type DNA-binding domain"/>
    <property type="match status" value="1"/>
</dbReference>
<keyword evidence="5" id="KW-0539">Nucleus</keyword>
<evidence type="ECO:0000256" key="2">
    <source>
        <dbReference type="ARBA" id="ARBA00022833"/>
    </source>
</evidence>
<dbReference type="InterPro" id="IPR036864">
    <property type="entry name" value="Zn2-C6_fun-type_DNA-bd_sf"/>
</dbReference>
<keyword evidence="2" id="KW-0862">Zinc</keyword>
<evidence type="ECO:0000256" key="1">
    <source>
        <dbReference type="ARBA" id="ARBA00022723"/>
    </source>
</evidence>
<dbReference type="InterPro" id="IPR001138">
    <property type="entry name" value="Zn2Cys6_DnaBD"/>
</dbReference>
<keyword evidence="1" id="KW-0479">Metal-binding</keyword>